<dbReference type="EMBL" id="JANQDX010000019">
    <property type="protein sequence ID" value="KAL0905008.1"/>
    <property type="molecule type" value="Genomic_DNA"/>
</dbReference>
<protein>
    <submittedName>
        <fullName evidence="2">Uncharacterized protein</fullName>
    </submittedName>
</protein>
<dbReference type="AlphaFoldDB" id="A0ABD0TZP0"/>
<keyword evidence="3" id="KW-1185">Reference proteome</keyword>
<gene>
    <name evidence="2" type="ORF">M5K25_027178</name>
</gene>
<feature type="region of interest" description="Disordered" evidence="1">
    <location>
        <begin position="1"/>
        <end position="20"/>
    </location>
</feature>
<sequence>MASTHGSHDKQVKTPDDEQIEVEEQEELTLEQDVIRYNGPKEIFYESKAEKFNNPKAALRAFETLKQQLTEPWMSWRDIPHDERERQWKYFLHCYSYIDEPQGTLLRRTWEDTIQRHVSHIFSQTHKVAKMRTSSKDISTWVDNHPKRTAKCMSLQMIDKWNIDAQNDRSQVAHSNHLMEGELTKRDGDAISFITLCNRMSMSQEKLPTQAELCNMTHMKKGTDEFIDTHLHKKMDDYAGRCGDSFKYQGGVDLEKWMKDATNSGKSQLYTHTSNDVSSNFKKTTRGVHIDDSSKVQSRSRLSQQYMIKVEQAVEIMLRYALDSFSDRIMPHIAKQIQNSLRGKGLSTREHDENEDEDDE</sequence>
<dbReference type="Proteomes" id="UP001552299">
    <property type="component" value="Unassembled WGS sequence"/>
</dbReference>
<feature type="compositionally biased region" description="Basic and acidic residues" evidence="1">
    <location>
        <begin position="1"/>
        <end position="16"/>
    </location>
</feature>
<feature type="region of interest" description="Disordered" evidence="1">
    <location>
        <begin position="340"/>
        <end position="360"/>
    </location>
</feature>
<name>A0ABD0TZP0_DENTH</name>
<comment type="caution">
    <text evidence="2">The sequence shown here is derived from an EMBL/GenBank/DDBJ whole genome shotgun (WGS) entry which is preliminary data.</text>
</comment>
<organism evidence="2 3">
    <name type="scientific">Dendrobium thyrsiflorum</name>
    <name type="common">Pinecone-like raceme dendrobium</name>
    <name type="synonym">Orchid</name>
    <dbReference type="NCBI Taxonomy" id="117978"/>
    <lineage>
        <taxon>Eukaryota</taxon>
        <taxon>Viridiplantae</taxon>
        <taxon>Streptophyta</taxon>
        <taxon>Embryophyta</taxon>
        <taxon>Tracheophyta</taxon>
        <taxon>Spermatophyta</taxon>
        <taxon>Magnoliopsida</taxon>
        <taxon>Liliopsida</taxon>
        <taxon>Asparagales</taxon>
        <taxon>Orchidaceae</taxon>
        <taxon>Epidendroideae</taxon>
        <taxon>Malaxideae</taxon>
        <taxon>Dendrobiinae</taxon>
        <taxon>Dendrobium</taxon>
    </lineage>
</organism>
<proteinExistence type="predicted"/>
<accession>A0ABD0TZP0</accession>
<evidence type="ECO:0000313" key="3">
    <source>
        <dbReference type="Proteomes" id="UP001552299"/>
    </source>
</evidence>
<reference evidence="2 3" key="1">
    <citation type="journal article" date="2024" name="Plant Biotechnol. J.">
        <title>Dendrobium thyrsiflorum genome and its molecular insights into genes involved in important horticultural traits.</title>
        <authorList>
            <person name="Chen B."/>
            <person name="Wang J.Y."/>
            <person name="Zheng P.J."/>
            <person name="Li K.L."/>
            <person name="Liang Y.M."/>
            <person name="Chen X.F."/>
            <person name="Zhang C."/>
            <person name="Zhao X."/>
            <person name="He X."/>
            <person name="Zhang G.Q."/>
            <person name="Liu Z.J."/>
            <person name="Xu Q."/>
        </authorList>
    </citation>
    <scope>NUCLEOTIDE SEQUENCE [LARGE SCALE GENOMIC DNA]</scope>
    <source>
        <strain evidence="2">GZMU011</strain>
    </source>
</reference>
<evidence type="ECO:0000256" key="1">
    <source>
        <dbReference type="SAM" id="MobiDB-lite"/>
    </source>
</evidence>
<evidence type="ECO:0000313" key="2">
    <source>
        <dbReference type="EMBL" id="KAL0905008.1"/>
    </source>
</evidence>